<keyword evidence="4" id="KW-1185">Reference proteome</keyword>
<evidence type="ECO:0000259" key="2">
    <source>
        <dbReference type="SMART" id="SM00014"/>
    </source>
</evidence>
<dbReference type="SMART" id="SM00014">
    <property type="entry name" value="acidPPc"/>
    <property type="match status" value="1"/>
</dbReference>
<dbReference type="InterPro" id="IPR036938">
    <property type="entry name" value="PAP2/HPO_sf"/>
</dbReference>
<keyword evidence="1" id="KW-1133">Transmembrane helix</keyword>
<organism evidence="3 4">
    <name type="scientific">Clostridium ganghwense</name>
    <dbReference type="NCBI Taxonomy" id="312089"/>
    <lineage>
        <taxon>Bacteria</taxon>
        <taxon>Bacillati</taxon>
        <taxon>Bacillota</taxon>
        <taxon>Clostridia</taxon>
        <taxon>Eubacteriales</taxon>
        <taxon>Clostridiaceae</taxon>
        <taxon>Clostridium</taxon>
    </lineage>
</organism>
<protein>
    <submittedName>
        <fullName evidence="3">Phosphatase PAP2 family protein</fullName>
    </submittedName>
</protein>
<keyword evidence="1" id="KW-0472">Membrane</keyword>
<sequence>MLYRSTYNEIKKERSYYLYMVAVLAIIWTGFFIIKMGDSFQPAGGSLDNQTINMVKGIRSEMLNKIFVFITVSGDTVVVIILALIVIGTLYYRNKVLEAVVYALHMLITAGISQGSKYIARRPRPQGDWLVDITKYTHIGQYSFPSGHALIAMSGALLVIYFILSMVKNKILSVISSIFIFAYAVLIGISRIYVGVHYLSDVIAAWAISAVWVVIVLVVYRRYSVKF</sequence>
<evidence type="ECO:0000256" key="1">
    <source>
        <dbReference type="SAM" id="Phobius"/>
    </source>
</evidence>
<feature type="transmembrane region" description="Helical" evidence="1">
    <location>
        <begin position="16"/>
        <end position="34"/>
    </location>
</feature>
<dbReference type="PANTHER" id="PTHR14969:SF13">
    <property type="entry name" value="AT30094P"/>
    <property type="match status" value="1"/>
</dbReference>
<dbReference type="Gene3D" id="1.20.144.10">
    <property type="entry name" value="Phosphatidic acid phosphatase type 2/haloperoxidase"/>
    <property type="match status" value="2"/>
</dbReference>
<dbReference type="Pfam" id="PF01569">
    <property type="entry name" value="PAP2"/>
    <property type="match status" value="1"/>
</dbReference>
<dbReference type="RefSeq" id="WP_268049722.1">
    <property type="nucleotide sequence ID" value="NZ_JAPQES010000003.1"/>
</dbReference>
<evidence type="ECO:0000313" key="3">
    <source>
        <dbReference type="EMBL" id="MCY6370878.1"/>
    </source>
</evidence>
<gene>
    <name evidence="3" type="ORF">OXH55_09565</name>
</gene>
<feature type="transmembrane region" description="Helical" evidence="1">
    <location>
        <begin position="66"/>
        <end position="92"/>
    </location>
</feature>
<dbReference type="SUPFAM" id="SSF48317">
    <property type="entry name" value="Acid phosphatase/Vanadium-dependent haloperoxidase"/>
    <property type="match status" value="1"/>
</dbReference>
<comment type="caution">
    <text evidence="3">The sequence shown here is derived from an EMBL/GenBank/DDBJ whole genome shotgun (WGS) entry which is preliminary data.</text>
</comment>
<dbReference type="CDD" id="cd03392">
    <property type="entry name" value="PAP2_like_2"/>
    <property type="match status" value="1"/>
</dbReference>
<proteinExistence type="predicted"/>
<accession>A0ABT4CPJ7</accession>
<dbReference type="EMBL" id="JAPQES010000003">
    <property type="protein sequence ID" value="MCY6370878.1"/>
    <property type="molecule type" value="Genomic_DNA"/>
</dbReference>
<name>A0ABT4CPJ7_9CLOT</name>
<dbReference type="InterPro" id="IPR000326">
    <property type="entry name" value="PAP2/HPO"/>
</dbReference>
<keyword evidence="1" id="KW-0812">Transmembrane</keyword>
<feature type="transmembrane region" description="Helical" evidence="1">
    <location>
        <begin position="171"/>
        <end position="196"/>
    </location>
</feature>
<dbReference type="PANTHER" id="PTHR14969">
    <property type="entry name" value="SPHINGOSINE-1-PHOSPHATE PHOSPHOHYDROLASE"/>
    <property type="match status" value="1"/>
</dbReference>
<evidence type="ECO:0000313" key="4">
    <source>
        <dbReference type="Proteomes" id="UP001079657"/>
    </source>
</evidence>
<feature type="transmembrane region" description="Helical" evidence="1">
    <location>
        <begin position="139"/>
        <end position="164"/>
    </location>
</feature>
<feature type="transmembrane region" description="Helical" evidence="1">
    <location>
        <begin position="202"/>
        <end position="220"/>
    </location>
</feature>
<reference evidence="3" key="1">
    <citation type="submission" date="2022-12" db="EMBL/GenBank/DDBJ databases">
        <authorList>
            <person name="Wang J."/>
        </authorList>
    </citation>
    <scope>NUCLEOTIDE SEQUENCE</scope>
    <source>
        <strain evidence="3">HY-42-06</strain>
    </source>
</reference>
<feature type="domain" description="Phosphatidic acid phosphatase type 2/haloperoxidase" evidence="2">
    <location>
        <begin position="99"/>
        <end position="217"/>
    </location>
</feature>
<dbReference type="Proteomes" id="UP001079657">
    <property type="component" value="Unassembled WGS sequence"/>
</dbReference>